<reference evidence="2 3" key="1">
    <citation type="submission" date="2018-04" db="EMBL/GenBank/DDBJ databases">
        <authorList>
            <person name="Zhang X."/>
            <person name="Yuan J."/>
            <person name="Li F."/>
            <person name="Xiang J."/>
        </authorList>
    </citation>
    <scope>NUCLEOTIDE SEQUENCE [LARGE SCALE GENOMIC DNA]</scope>
    <source>
        <tissue evidence="2">Muscle</tissue>
    </source>
</reference>
<feature type="compositionally biased region" description="Gly residues" evidence="1">
    <location>
        <begin position="267"/>
        <end position="279"/>
    </location>
</feature>
<feature type="compositionally biased region" description="Low complexity" evidence="1">
    <location>
        <begin position="311"/>
        <end position="322"/>
    </location>
</feature>
<evidence type="ECO:0000256" key="1">
    <source>
        <dbReference type="SAM" id="MobiDB-lite"/>
    </source>
</evidence>
<dbReference type="EMBL" id="QCYY01001955">
    <property type="protein sequence ID" value="ROT74001.1"/>
    <property type="molecule type" value="Genomic_DNA"/>
</dbReference>
<name>A0A423TC66_PENVA</name>
<feature type="compositionally biased region" description="Gly residues" evidence="1">
    <location>
        <begin position="323"/>
        <end position="356"/>
    </location>
</feature>
<feature type="region of interest" description="Disordered" evidence="1">
    <location>
        <begin position="81"/>
        <end position="103"/>
    </location>
</feature>
<feature type="compositionally biased region" description="Low complexity" evidence="1">
    <location>
        <begin position="292"/>
        <end position="301"/>
    </location>
</feature>
<protein>
    <submittedName>
        <fullName evidence="2">Uncharacterized protein</fullName>
    </submittedName>
</protein>
<feature type="compositionally biased region" description="Low complexity" evidence="1">
    <location>
        <begin position="192"/>
        <end position="232"/>
    </location>
</feature>
<evidence type="ECO:0000313" key="3">
    <source>
        <dbReference type="Proteomes" id="UP000283509"/>
    </source>
</evidence>
<feature type="compositionally biased region" description="Gly residues" evidence="1">
    <location>
        <begin position="365"/>
        <end position="374"/>
    </location>
</feature>
<feature type="region of interest" description="Disordered" evidence="1">
    <location>
        <begin position="192"/>
        <end position="379"/>
    </location>
</feature>
<reference evidence="2 3" key="2">
    <citation type="submission" date="2019-01" db="EMBL/GenBank/DDBJ databases">
        <title>The decoding of complex shrimp genome reveals the adaptation for benthos swimmer, frequently molting mechanism and breeding impact on genome.</title>
        <authorList>
            <person name="Sun Y."/>
            <person name="Gao Y."/>
            <person name="Yu Y."/>
        </authorList>
    </citation>
    <scope>NUCLEOTIDE SEQUENCE [LARGE SCALE GENOMIC DNA]</scope>
    <source>
        <tissue evidence="2">Muscle</tissue>
    </source>
</reference>
<dbReference type="Proteomes" id="UP000283509">
    <property type="component" value="Unassembled WGS sequence"/>
</dbReference>
<dbReference type="OrthoDB" id="6381842at2759"/>
<organism evidence="2 3">
    <name type="scientific">Penaeus vannamei</name>
    <name type="common">Whiteleg shrimp</name>
    <name type="synonym">Litopenaeus vannamei</name>
    <dbReference type="NCBI Taxonomy" id="6689"/>
    <lineage>
        <taxon>Eukaryota</taxon>
        <taxon>Metazoa</taxon>
        <taxon>Ecdysozoa</taxon>
        <taxon>Arthropoda</taxon>
        <taxon>Crustacea</taxon>
        <taxon>Multicrustacea</taxon>
        <taxon>Malacostraca</taxon>
        <taxon>Eumalacostraca</taxon>
        <taxon>Eucarida</taxon>
        <taxon>Decapoda</taxon>
        <taxon>Dendrobranchiata</taxon>
        <taxon>Penaeoidea</taxon>
        <taxon>Penaeidae</taxon>
        <taxon>Penaeus</taxon>
    </lineage>
</organism>
<sequence>MTIVNIIRTTPGGQAKRDPVLAEHFLRGKRGLQNSTLSSASHYFHLIPRSEHTSGTMWLKVLTLLGGTCLVVLAAEKAAEAPADASPAEGTEEEDQRDKRNPPHYFLNGWNAMAWREGSGAPFFRQLIHRPGLPPLQYYGRPRNHALLTPDAFDFYYAHPYFYDMDSPSFPVTRAQMQSYCAANFGPGQSTGAPSFGQAGQGSAAGFPPGFAPGSPGSGFPSGAPGSSFPSADKGQTPGGFPSGSGTDSDSKTDSSFFNPTFQQPGTFGGQGGYPGGSPGFNVPSNFGSGRPGSSPFDSTGSGFGFGSPGSPGSPGSSFGSPGSSGSGFGSPGSSGSGFGSPGSSGSGFGSPGSSGSGSARSSGFGSGGSGFGSPGLQASAQFSLGSLLRSAHLS</sequence>
<proteinExistence type="predicted"/>
<evidence type="ECO:0000313" key="2">
    <source>
        <dbReference type="EMBL" id="ROT74001.1"/>
    </source>
</evidence>
<dbReference type="AlphaFoldDB" id="A0A423TC66"/>
<accession>A0A423TC66</accession>
<keyword evidence="3" id="KW-1185">Reference proteome</keyword>
<gene>
    <name evidence="2" type="ORF">C7M84_007533</name>
</gene>
<comment type="caution">
    <text evidence="2">The sequence shown here is derived from an EMBL/GenBank/DDBJ whole genome shotgun (WGS) entry which is preliminary data.</text>
</comment>